<dbReference type="Gene3D" id="3.40.50.1820">
    <property type="entry name" value="alpha/beta hydrolase"/>
    <property type="match status" value="1"/>
</dbReference>
<name>A0A1N6FKN1_9BURK</name>
<dbReference type="AlphaFoldDB" id="A0A1N6FKN1"/>
<reference evidence="1 2" key="1">
    <citation type="submission" date="2016-11" db="EMBL/GenBank/DDBJ databases">
        <authorList>
            <person name="Jaros S."/>
            <person name="Januszkiewicz K."/>
            <person name="Wedrychowicz H."/>
        </authorList>
    </citation>
    <scope>NUCLEOTIDE SEQUENCE [LARGE SCALE GENOMIC DNA]</scope>
    <source>
        <strain evidence="1 2">GAS95</strain>
    </source>
</reference>
<dbReference type="OrthoDB" id="1094867at2"/>
<protein>
    <recommendedName>
        <fullName evidence="3">Alpha/beta hydrolase family protein</fullName>
    </recommendedName>
</protein>
<evidence type="ECO:0000313" key="2">
    <source>
        <dbReference type="Proteomes" id="UP000185151"/>
    </source>
</evidence>
<keyword evidence="2" id="KW-1185">Reference proteome</keyword>
<gene>
    <name evidence="1" type="ORF">SAMN05444165_0248</name>
</gene>
<dbReference type="PANTHER" id="PTHR35560">
    <property type="entry name" value="BLL0132 PROTEIN"/>
    <property type="match status" value="1"/>
</dbReference>
<dbReference type="InterPro" id="IPR029058">
    <property type="entry name" value="AB_hydrolase_fold"/>
</dbReference>
<dbReference type="SUPFAM" id="SSF53474">
    <property type="entry name" value="alpha/beta-Hydrolases"/>
    <property type="match status" value="1"/>
</dbReference>
<evidence type="ECO:0008006" key="3">
    <source>
        <dbReference type="Google" id="ProtNLM"/>
    </source>
</evidence>
<dbReference type="Proteomes" id="UP000185151">
    <property type="component" value="Unassembled WGS sequence"/>
</dbReference>
<sequence>MTDFSPRERARPRNEYPVRVVGSERFRVSTARGSGWVPVYRSAGEALDHRVSRVVIVLHGRLRDADAYLLSAQRALAAADVDPDDTLLLVPQFLASADIAAHGLDADALHWDWTSWMGGDDALGPAPLSSFDVLDSLIEAVADRSRFAALREVVIAGHSGGAQVAHRYAVVGRAAALLEQQGVPCRYVIANPSSYVYFDKLRPDGQGGFSPVDERDCVGVDTWKYGIHEPPRYASSAAFATLEQRYVSSDVIYLLGGADCDPQHQALDRSCAANAQGPHRLARGLAYVAYLRTRHPQLGHRCWEVPGVGHNGEGMFNSAEGLLALFDAKARADWVDAGGLASQAQSDPSEGGATE</sequence>
<dbReference type="EMBL" id="FSRU01000001">
    <property type="protein sequence ID" value="SIN95786.1"/>
    <property type="molecule type" value="Genomic_DNA"/>
</dbReference>
<organism evidence="1 2">
    <name type="scientific">Paraburkholderia phenazinium</name>
    <dbReference type="NCBI Taxonomy" id="60549"/>
    <lineage>
        <taxon>Bacteria</taxon>
        <taxon>Pseudomonadati</taxon>
        <taxon>Pseudomonadota</taxon>
        <taxon>Betaproteobacteria</taxon>
        <taxon>Burkholderiales</taxon>
        <taxon>Burkholderiaceae</taxon>
        <taxon>Paraburkholderia</taxon>
    </lineage>
</organism>
<evidence type="ECO:0000313" key="1">
    <source>
        <dbReference type="EMBL" id="SIN95786.1"/>
    </source>
</evidence>
<accession>A0A1N6FKN1</accession>
<proteinExistence type="predicted"/>
<dbReference type="RefSeq" id="WP_074293859.1">
    <property type="nucleotide sequence ID" value="NZ_FSRU01000001.1"/>
</dbReference>
<dbReference type="PANTHER" id="PTHR35560:SF3">
    <property type="entry name" value="PEPTIDASE S9 PROLYL OLIGOPEPTIDASE CATALYTIC DOMAIN-CONTAINING PROTEIN"/>
    <property type="match status" value="1"/>
</dbReference>